<organism evidence="2 3">
    <name type="scientific">Mucilaginibacter celer</name>
    <dbReference type="NCBI Taxonomy" id="2305508"/>
    <lineage>
        <taxon>Bacteria</taxon>
        <taxon>Pseudomonadati</taxon>
        <taxon>Bacteroidota</taxon>
        <taxon>Sphingobacteriia</taxon>
        <taxon>Sphingobacteriales</taxon>
        <taxon>Sphingobacteriaceae</taxon>
        <taxon>Mucilaginibacter</taxon>
    </lineage>
</organism>
<protein>
    <submittedName>
        <fullName evidence="2">DUF4440 domain-containing protein</fullName>
    </submittedName>
</protein>
<dbReference type="Pfam" id="PF14534">
    <property type="entry name" value="DUF4440"/>
    <property type="match status" value="1"/>
</dbReference>
<reference evidence="2 3" key="1">
    <citation type="submission" date="2018-10" db="EMBL/GenBank/DDBJ databases">
        <title>Genome sequencing of Mucilaginibacter sp. HYN0043.</title>
        <authorList>
            <person name="Kim M."/>
            <person name="Yi H."/>
        </authorList>
    </citation>
    <scope>NUCLEOTIDE SEQUENCE [LARGE SCALE GENOMIC DNA]</scope>
    <source>
        <strain evidence="2 3">HYN0043</strain>
    </source>
</reference>
<evidence type="ECO:0000259" key="1">
    <source>
        <dbReference type="Pfam" id="PF14534"/>
    </source>
</evidence>
<dbReference type="OrthoDB" id="7375616at2"/>
<dbReference type="Proteomes" id="UP000270046">
    <property type="component" value="Chromosome"/>
</dbReference>
<dbReference type="AlphaFoldDB" id="A0A494W3I9"/>
<dbReference type="InterPro" id="IPR032710">
    <property type="entry name" value="NTF2-like_dom_sf"/>
</dbReference>
<evidence type="ECO:0000313" key="3">
    <source>
        <dbReference type="Proteomes" id="UP000270046"/>
    </source>
</evidence>
<dbReference type="InterPro" id="IPR027843">
    <property type="entry name" value="DUF4440"/>
</dbReference>
<proteinExistence type="predicted"/>
<keyword evidence="3" id="KW-1185">Reference proteome</keyword>
<dbReference type="EMBL" id="CP032869">
    <property type="protein sequence ID" value="AYL98128.1"/>
    <property type="molecule type" value="Genomic_DNA"/>
</dbReference>
<dbReference type="KEGG" id="muh:HYN43_023830"/>
<accession>A0A494W3I9</accession>
<dbReference type="Gene3D" id="3.10.450.50">
    <property type="match status" value="1"/>
</dbReference>
<evidence type="ECO:0000313" key="2">
    <source>
        <dbReference type="EMBL" id="AYL98128.1"/>
    </source>
</evidence>
<name>A0A494W3I9_9SPHI</name>
<sequence>MNLPKTAQEAHASLAAAFNTKNLQTVLSMYDTEGIMFPEPEKTVSGKAGWTEAITGILAIPGTMQIKTVYCVQTGDVALGRSEWSITDGGEVKVAAKGIEVMKQQADGGWKIIIDHAFGAESVLKAH</sequence>
<gene>
    <name evidence="2" type="ORF">HYN43_023830</name>
</gene>
<dbReference type="RefSeq" id="WP_119406409.1">
    <property type="nucleotide sequence ID" value="NZ_CP032869.1"/>
</dbReference>
<dbReference type="SUPFAM" id="SSF54427">
    <property type="entry name" value="NTF2-like"/>
    <property type="match status" value="1"/>
</dbReference>
<feature type="domain" description="DUF4440" evidence="1">
    <location>
        <begin position="9"/>
        <end position="112"/>
    </location>
</feature>